<dbReference type="Proteomes" id="UP000029033">
    <property type="component" value="Unassembled WGS sequence"/>
</dbReference>
<dbReference type="OrthoDB" id="3240268at2"/>
<dbReference type="eggNOG" id="ENOG5032KZC">
    <property type="taxonomic scope" value="Bacteria"/>
</dbReference>
<dbReference type="GeneID" id="85164950"/>
<dbReference type="EMBL" id="JGZO01000031">
    <property type="protein sequence ID" value="KFI90298.1"/>
    <property type="molecule type" value="Genomic_DNA"/>
</dbReference>
<name>A0A087D448_9BIFI</name>
<proteinExistence type="predicted"/>
<keyword evidence="2" id="KW-1185">Reference proteome</keyword>
<organism evidence="1 2">
    <name type="scientific">Bifidobacterium scardovii</name>
    <dbReference type="NCBI Taxonomy" id="158787"/>
    <lineage>
        <taxon>Bacteria</taxon>
        <taxon>Bacillati</taxon>
        <taxon>Actinomycetota</taxon>
        <taxon>Actinomycetes</taxon>
        <taxon>Bifidobacteriales</taxon>
        <taxon>Bifidobacteriaceae</taxon>
        <taxon>Bifidobacterium</taxon>
    </lineage>
</organism>
<comment type="caution">
    <text evidence="1">The sequence shown here is derived from an EMBL/GenBank/DDBJ whole genome shotgun (WGS) entry which is preliminary data.</text>
</comment>
<reference evidence="1 2" key="1">
    <citation type="submission" date="2014-03" db="EMBL/GenBank/DDBJ databases">
        <title>Genomics of Bifidobacteria.</title>
        <authorList>
            <person name="Ventura M."/>
            <person name="Milani C."/>
            <person name="Lugli G.A."/>
        </authorList>
    </citation>
    <scope>NUCLEOTIDE SEQUENCE [LARGE SCALE GENOMIC DNA]</scope>
    <source>
        <strain evidence="1 2">LMG 21589</strain>
    </source>
</reference>
<dbReference type="STRING" id="158787.BSCA_1909"/>
<sequence>MTAVAVAPKAHKIGRPVMLDSEEIRKRRNALESKYGTREQLSQKRDLIGLTLEERIALYDLEDLDFLEDR</sequence>
<evidence type="ECO:0000313" key="2">
    <source>
        <dbReference type="Proteomes" id="UP000029033"/>
    </source>
</evidence>
<gene>
    <name evidence="1" type="ORF">BSCA_1909</name>
</gene>
<accession>A0A087D448</accession>
<protein>
    <submittedName>
        <fullName evidence="1">Uncharacterized protein</fullName>
    </submittedName>
</protein>
<evidence type="ECO:0000313" key="1">
    <source>
        <dbReference type="EMBL" id="KFI90298.1"/>
    </source>
</evidence>
<dbReference type="RefSeq" id="WP_033520036.1">
    <property type="nucleotide sequence ID" value="NZ_CAUPKV010000018.1"/>
</dbReference>
<dbReference type="AlphaFoldDB" id="A0A087D448"/>